<keyword evidence="1" id="KW-1133">Transmembrane helix</keyword>
<dbReference type="RefSeq" id="WP_171716706.1">
    <property type="nucleotide sequence ID" value="NZ_WHOB01000020.1"/>
</dbReference>
<keyword evidence="1" id="KW-0812">Transmembrane</keyword>
<dbReference type="EMBL" id="WHOB01000020">
    <property type="protein sequence ID" value="NOU78693.1"/>
    <property type="molecule type" value="Genomic_DNA"/>
</dbReference>
<comment type="caution">
    <text evidence="2">The sequence shown here is derived from an EMBL/GenBank/DDBJ whole genome shotgun (WGS) entry which is preliminary data.</text>
</comment>
<feature type="transmembrane region" description="Helical" evidence="1">
    <location>
        <begin position="77"/>
        <end position="98"/>
    </location>
</feature>
<protein>
    <submittedName>
        <fullName evidence="2">Uncharacterized protein</fullName>
    </submittedName>
</protein>
<evidence type="ECO:0000313" key="2">
    <source>
        <dbReference type="EMBL" id="NOU78693.1"/>
    </source>
</evidence>
<sequence>MIRHAADVFREDWGQDRKDLVRKLLLLWGGFILLLLTDFLVLNISRDRAGSGILQFNAVLGVIVFSGLLALFARRKILVACMGFLYIFDLVMFHYYVANITGNGLDDFGLGLNIMFSSLINLIVFGAALLLDRIVPLEEPDDTIF</sequence>
<evidence type="ECO:0000256" key="1">
    <source>
        <dbReference type="SAM" id="Phobius"/>
    </source>
</evidence>
<proteinExistence type="predicted"/>
<keyword evidence="3" id="KW-1185">Reference proteome</keyword>
<organism evidence="2 3">
    <name type="scientific">Paenibacillus phytohabitans</name>
    <dbReference type="NCBI Taxonomy" id="2654978"/>
    <lineage>
        <taxon>Bacteria</taxon>
        <taxon>Bacillati</taxon>
        <taxon>Bacillota</taxon>
        <taxon>Bacilli</taxon>
        <taxon>Bacillales</taxon>
        <taxon>Paenibacillaceae</taxon>
        <taxon>Paenibacillus</taxon>
    </lineage>
</organism>
<reference evidence="2 3" key="1">
    <citation type="submission" date="2019-10" db="EMBL/GenBank/DDBJ databases">
        <title>Description of Paenibacillus terricola sp. nov.</title>
        <authorList>
            <person name="Carlier A."/>
            <person name="Qi S."/>
        </authorList>
    </citation>
    <scope>NUCLEOTIDE SEQUENCE [LARGE SCALE GENOMIC DNA]</scope>
    <source>
        <strain evidence="2 3">LMG 31459</strain>
    </source>
</reference>
<feature type="transmembrane region" description="Helical" evidence="1">
    <location>
        <begin position="53"/>
        <end position="72"/>
    </location>
</feature>
<evidence type="ECO:0000313" key="3">
    <source>
        <dbReference type="Proteomes" id="UP000596857"/>
    </source>
</evidence>
<accession>A0ABX1YCX1</accession>
<gene>
    <name evidence="2" type="ORF">GC101_07330</name>
</gene>
<keyword evidence="1" id="KW-0472">Membrane</keyword>
<dbReference type="Proteomes" id="UP000596857">
    <property type="component" value="Unassembled WGS sequence"/>
</dbReference>
<name>A0ABX1YCX1_9BACL</name>
<feature type="transmembrane region" description="Helical" evidence="1">
    <location>
        <begin position="110"/>
        <end position="131"/>
    </location>
</feature>
<feature type="transmembrane region" description="Helical" evidence="1">
    <location>
        <begin position="20"/>
        <end position="41"/>
    </location>
</feature>